<gene>
    <name evidence="2" type="ORF">MSHI_02040</name>
</gene>
<accession>A0A7I7MJD3</accession>
<dbReference type="AlphaFoldDB" id="A0A7I7MJD3"/>
<feature type="compositionally biased region" description="Pro residues" evidence="1">
    <location>
        <begin position="84"/>
        <end position="94"/>
    </location>
</feature>
<protein>
    <submittedName>
        <fullName evidence="2">Uncharacterized protein</fullName>
    </submittedName>
</protein>
<reference evidence="2 3" key="1">
    <citation type="journal article" date="2019" name="Emerg. Microbes Infect.">
        <title>Comprehensive subspecies identification of 175 nontuberculous mycobacteria species based on 7547 genomic profiles.</title>
        <authorList>
            <person name="Matsumoto Y."/>
            <person name="Kinjo T."/>
            <person name="Motooka D."/>
            <person name="Nabeya D."/>
            <person name="Jung N."/>
            <person name="Uechi K."/>
            <person name="Horii T."/>
            <person name="Iida T."/>
            <person name="Fujita J."/>
            <person name="Nakamura S."/>
        </authorList>
    </citation>
    <scope>NUCLEOTIDE SEQUENCE [LARGE SCALE GENOMIC DNA]</scope>
    <source>
        <strain evidence="2 3">JCM 14233</strain>
    </source>
</reference>
<feature type="region of interest" description="Disordered" evidence="1">
    <location>
        <begin position="71"/>
        <end position="94"/>
    </location>
</feature>
<evidence type="ECO:0000256" key="1">
    <source>
        <dbReference type="SAM" id="MobiDB-lite"/>
    </source>
</evidence>
<evidence type="ECO:0000313" key="3">
    <source>
        <dbReference type="Proteomes" id="UP000467236"/>
    </source>
</evidence>
<dbReference type="KEGG" id="mshj:MSHI_02040"/>
<dbReference type="Proteomes" id="UP000467236">
    <property type="component" value="Chromosome"/>
</dbReference>
<dbReference type="EMBL" id="AP022575">
    <property type="protein sequence ID" value="BBX72298.1"/>
    <property type="molecule type" value="Genomic_DNA"/>
</dbReference>
<name>A0A7I7MJD3_9MYCO</name>
<organism evidence="2 3">
    <name type="scientific">Mycobacterium shinjukuense</name>
    <dbReference type="NCBI Taxonomy" id="398694"/>
    <lineage>
        <taxon>Bacteria</taxon>
        <taxon>Bacillati</taxon>
        <taxon>Actinomycetota</taxon>
        <taxon>Actinomycetes</taxon>
        <taxon>Mycobacteriales</taxon>
        <taxon>Mycobacteriaceae</taxon>
        <taxon>Mycobacterium</taxon>
    </lineage>
</organism>
<proteinExistence type="predicted"/>
<sequence>MRVVRVCPQDTADTPGVTSRAQNVSRLTGGLGGAELRAGPAVFVEPLATLADERVGPPWVAQPVASCDTNSGGFAVETGEAARPKPPTPQGDAA</sequence>
<evidence type="ECO:0000313" key="2">
    <source>
        <dbReference type="EMBL" id="BBX72298.1"/>
    </source>
</evidence>
<keyword evidence="3" id="KW-1185">Reference proteome</keyword>
<feature type="region of interest" description="Disordered" evidence="1">
    <location>
        <begin position="1"/>
        <end position="21"/>
    </location>
</feature>